<dbReference type="Proteomes" id="UP000790347">
    <property type="component" value="Unassembled WGS sequence"/>
</dbReference>
<evidence type="ECO:0000313" key="12">
    <source>
        <dbReference type="Proteomes" id="UP000790347"/>
    </source>
</evidence>
<name>A0A922HTC7_DERFA</name>
<evidence type="ECO:0000256" key="2">
    <source>
        <dbReference type="ARBA" id="ARBA00008997"/>
    </source>
</evidence>
<dbReference type="Pfam" id="PF08743">
    <property type="entry name" value="Nse4_C"/>
    <property type="match status" value="1"/>
</dbReference>
<evidence type="ECO:0000256" key="6">
    <source>
        <dbReference type="ARBA" id="ARBA00023242"/>
    </source>
</evidence>
<dbReference type="Proteomes" id="UP000828236">
    <property type="component" value="Unassembled WGS sequence"/>
</dbReference>
<dbReference type="GO" id="GO:0005634">
    <property type="term" value="C:nucleus"/>
    <property type="evidence" value="ECO:0007669"/>
    <property type="project" value="UniProtKB-SubCell"/>
</dbReference>
<dbReference type="OrthoDB" id="361242at2759"/>
<feature type="region of interest" description="Disordered" evidence="8">
    <location>
        <begin position="297"/>
        <end position="358"/>
    </location>
</feature>
<evidence type="ECO:0000256" key="7">
    <source>
        <dbReference type="RuleBase" id="RU365071"/>
    </source>
</evidence>
<reference evidence="10" key="3">
    <citation type="journal article" date="2021" name="World Allergy Organ. J.">
        <title>Chromosome-level assembly of Dermatophagoides farinae genome and transcriptome reveals two novel allergens Der f 37 and Der f 39.</title>
        <authorList>
            <person name="Chen J."/>
            <person name="Cai Z."/>
            <person name="Fan D."/>
            <person name="Hu J."/>
            <person name="Hou Y."/>
            <person name="He Y."/>
            <person name="Zhang Z."/>
            <person name="Zhao Z."/>
            <person name="Gao P."/>
            <person name="Hu W."/>
            <person name="Sun J."/>
            <person name="Li J."/>
            <person name="Ji K."/>
        </authorList>
    </citation>
    <scope>NUCLEOTIDE SEQUENCE</scope>
    <source>
        <strain evidence="10">JKM2019</strain>
    </source>
</reference>
<dbReference type="InterPro" id="IPR014854">
    <property type="entry name" value="Nse4_C"/>
</dbReference>
<evidence type="ECO:0000313" key="10">
    <source>
        <dbReference type="EMBL" id="KAH7643376.1"/>
    </source>
</evidence>
<dbReference type="GO" id="GO:0030915">
    <property type="term" value="C:Smc5-Smc6 complex"/>
    <property type="evidence" value="ECO:0007669"/>
    <property type="project" value="UniProtKB-UniRule"/>
</dbReference>
<dbReference type="AlphaFoldDB" id="A0A922HTC7"/>
<reference evidence="10" key="2">
    <citation type="submission" date="2020-06" db="EMBL/GenBank/DDBJ databases">
        <authorList>
            <person name="Ji K."/>
            <person name="Li J."/>
        </authorList>
    </citation>
    <scope>NUCLEOTIDE SEQUENCE</scope>
    <source>
        <strain evidence="10">JKM2019</strain>
        <tissue evidence="10">Whole body</tissue>
    </source>
</reference>
<evidence type="ECO:0000256" key="8">
    <source>
        <dbReference type="SAM" id="MobiDB-lite"/>
    </source>
</evidence>
<feature type="compositionally biased region" description="Polar residues" evidence="8">
    <location>
        <begin position="221"/>
        <end position="237"/>
    </location>
</feature>
<comment type="similarity">
    <text evidence="2 7">Belongs to the NSE4 family.</text>
</comment>
<feature type="compositionally biased region" description="Acidic residues" evidence="8">
    <location>
        <begin position="297"/>
        <end position="310"/>
    </location>
</feature>
<feature type="region of interest" description="Disordered" evidence="8">
    <location>
        <begin position="1"/>
        <end position="21"/>
    </location>
</feature>
<dbReference type="PANTHER" id="PTHR16140:SF0">
    <property type="entry name" value="NON-STRUCTURAL MAINTENANCE OF CHROMOSOMES ELEMENT 4"/>
    <property type="match status" value="1"/>
</dbReference>
<comment type="subunit">
    <text evidence="7">Component of the SMC5-SMC6 complex.</text>
</comment>
<proteinExistence type="inferred from homology"/>
<keyword evidence="5 7" id="KW-0234">DNA repair</keyword>
<accession>A0A922HTC7</accession>
<evidence type="ECO:0000256" key="5">
    <source>
        <dbReference type="ARBA" id="ARBA00023204"/>
    </source>
</evidence>
<dbReference type="PANTHER" id="PTHR16140">
    <property type="entry name" value="NON-STRUCTURAL MAINTENANCE OF CHROMOSOMES ELEMENT 4"/>
    <property type="match status" value="1"/>
</dbReference>
<feature type="compositionally biased region" description="Basic and acidic residues" evidence="8">
    <location>
        <begin position="318"/>
        <end position="330"/>
    </location>
</feature>
<feature type="domain" description="Non-structural maintenance of chromosome element 4 C-terminal" evidence="9">
    <location>
        <begin position="262"/>
        <end position="379"/>
    </location>
</feature>
<dbReference type="GO" id="GO:0006310">
    <property type="term" value="P:DNA recombination"/>
    <property type="evidence" value="ECO:0007669"/>
    <property type="project" value="UniProtKB-UniRule"/>
</dbReference>
<feature type="region of interest" description="Disordered" evidence="8">
    <location>
        <begin position="201"/>
        <end position="240"/>
    </location>
</feature>
<comment type="function">
    <text evidence="7">Component of the SMC5-SMC6 complex, that promotes sister chromatid alignment after DNA damage and facilitates double-stranded DNA breaks (DSBs) repair via homologous recombination between sister chromatids.</text>
</comment>
<dbReference type="EMBL" id="SDOV01000003">
    <property type="protein sequence ID" value="KAH7643376.1"/>
    <property type="molecule type" value="Genomic_DNA"/>
</dbReference>
<evidence type="ECO:0000259" key="9">
    <source>
        <dbReference type="Pfam" id="PF08743"/>
    </source>
</evidence>
<reference evidence="11" key="1">
    <citation type="submission" date="2013-05" db="EMBL/GenBank/DDBJ databases">
        <authorList>
            <person name="Yim A.K.Y."/>
            <person name="Chan T.F."/>
            <person name="Ji K.M."/>
            <person name="Liu X.Y."/>
            <person name="Zhou J.W."/>
            <person name="Li R.Q."/>
            <person name="Yang K.Y."/>
            <person name="Li J."/>
            <person name="Li M."/>
            <person name="Law P.T.W."/>
            <person name="Wu Y.L."/>
            <person name="Cai Z.L."/>
            <person name="Qin H."/>
            <person name="Bao Y."/>
            <person name="Leung R.K.K."/>
            <person name="Ng P.K.S."/>
            <person name="Zou J."/>
            <person name="Zhong X.J."/>
            <person name="Ran P.X."/>
            <person name="Zhong N.S."/>
            <person name="Liu Z.G."/>
            <person name="Tsui S.K.W."/>
        </authorList>
    </citation>
    <scope>NUCLEOTIDE SEQUENCE</scope>
    <source>
        <strain evidence="11">Derf</strain>
        <tissue evidence="11">Whole organism</tissue>
    </source>
</reference>
<evidence type="ECO:0000256" key="4">
    <source>
        <dbReference type="ARBA" id="ARBA00023172"/>
    </source>
</evidence>
<comment type="caution">
    <text evidence="11">The sequence shown here is derived from an EMBL/GenBank/DDBJ whole genome shotgun (WGS) entry which is preliminary data.</text>
</comment>
<dbReference type="EMBL" id="ASGP02000005">
    <property type="protein sequence ID" value="KAH9506925.1"/>
    <property type="molecule type" value="Genomic_DNA"/>
</dbReference>
<dbReference type="GO" id="GO:0006281">
    <property type="term" value="P:DNA repair"/>
    <property type="evidence" value="ECO:0007669"/>
    <property type="project" value="UniProtKB-UniRule"/>
</dbReference>
<reference evidence="11" key="4">
    <citation type="journal article" date="2022" name="Res Sq">
        <title>Comparative Genomics Reveals Insights into the Divergent Evolution of Astigmatic Mites and Household Pest Adaptations.</title>
        <authorList>
            <person name="Xiong Q."/>
            <person name="Wan A.T.-Y."/>
            <person name="Liu X.-Y."/>
            <person name="Fung C.S.-H."/>
            <person name="Xiao X."/>
            <person name="Malainual N."/>
            <person name="Hou J."/>
            <person name="Wang L."/>
            <person name="Wang M."/>
            <person name="Yang K."/>
            <person name="Cui Y."/>
            <person name="Leung E."/>
            <person name="Nong W."/>
            <person name="Shin S.-K."/>
            <person name="Au S."/>
            <person name="Jeong K.Y."/>
            <person name="Chew F.T."/>
            <person name="Hui J."/>
            <person name="Leung T.F."/>
            <person name="Tungtrongchitr A."/>
            <person name="Zhong N."/>
            <person name="Liu Z."/>
            <person name="Tsui S."/>
        </authorList>
    </citation>
    <scope>NUCLEOTIDE SEQUENCE</scope>
    <source>
        <strain evidence="11">Derf</strain>
        <tissue evidence="11">Whole organism</tissue>
    </source>
</reference>
<gene>
    <name evidence="11" type="ORF">DERF_011632</name>
    <name evidence="10" type="ORF">HUG17_10067</name>
</gene>
<evidence type="ECO:0000256" key="3">
    <source>
        <dbReference type="ARBA" id="ARBA00022763"/>
    </source>
</evidence>
<sequence>MESPTNIQMDLDDDDDESFDLESDLIASEQQQQQEAEEEEKELMMKTTTLNDETRREAKAAFGKILNEIRCIDSTKHDLIPMTEKLNSCLHHENNCLSRFGINELLPMDAKNMAFVAEQSINVVRKFTIVKKFDKHEFRRQLRKRLLQNCLHTNYFDNIDPMKRIQLIHLYPTGIQFDDHYHYQAPCLLPTFTTDENIIPSTKQRRIQQQEQTRTKLPSGVATQPTQQKQSNDMNNVDESDKRLEYIYKTLKKLEKKSNDGVPFFQAILNPNDFATTIENMFNLAFLARQSRVIIDDQNDDGDDDDDNGDGGEPLIFTKERNDENNHNADDGDDDENHLATEMNNKIPMNKEPKQSPLSFDMKTYHQLLDKLSIIRPAIKDQSTTKS</sequence>
<evidence type="ECO:0000256" key="1">
    <source>
        <dbReference type="ARBA" id="ARBA00004123"/>
    </source>
</evidence>
<keyword evidence="3 7" id="KW-0227">DNA damage</keyword>
<organism evidence="11 12">
    <name type="scientific">Dermatophagoides farinae</name>
    <name type="common">American house dust mite</name>
    <dbReference type="NCBI Taxonomy" id="6954"/>
    <lineage>
        <taxon>Eukaryota</taxon>
        <taxon>Metazoa</taxon>
        <taxon>Ecdysozoa</taxon>
        <taxon>Arthropoda</taxon>
        <taxon>Chelicerata</taxon>
        <taxon>Arachnida</taxon>
        <taxon>Acari</taxon>
        <taxon>Acariformes</taxon>
        <taxon>Sarcoptiformes</taxon>
        <taxon>Astigmata</taxon>
        <taxon>Psoroptidia</taxon>
        <taxon>Analgoidea</taxon>
        <taxon>Pyroglyphidae</taxon>
        <taxon>Dermatophagoidinae</taxon>
        <taxon>Dermatophagoides</taxon>
    </lineage>
</organism>
<feature type="compositionally biased region" description="Acidic residues" evidence="8">
    <location>
        <begin position="10"/>
        <end position="21"/>
    </location>
</feature>
<protein>
    <recommendedName>
        <fullName evidence="7">Non-structural maintenance of chromosomes element 4</fullName>
    </recommendedName>
</protein>
<keyword evidence="12" id="KW-1185">Reference proteome</keyword>
<keyword evidence="6 7" id="KW-0539">Nucleus</keyword>
<evidence type="ECO:0000313" key="11">
    <source>
        <dbReference type="EMBL" id="KAH9506925.1"/>
    </source>
</evidence>
<dbReference type="InterPro" id="IPR027786">
    <property type="entry name" value="Nse4/EID"/>
</dbReference>
<keyword evidence="4 7" id="KW-0233">DNA recombination</keyword>
<comment type="subcellular location">
    <subcellularLocation>
        <location evidence="1 7">Nucleus</location>
    </subcellularLocation>
</comment>